<evidence type="ECO:0000256" key="4">
    <source>
        <dbReference type="PIRSR" id="PIRSR001365-2"/>
    </source>
</evidence>
<dbReference type="Pfam" id="PF00701">
    <property type="entry name" value="DHDPS"/>
    <property type="match status" value="1"/>
</dbReference>
<dbReference type="PANTHER" id="PTHR12128">
    <property type="entry name" value="DIHYDRODIPICOLINATE SYNTHASE"/>
    <property type="match status" value="1"/>
</dbReference>
<dbReference type="CDD" id="cd00408">
    <property type="entry name" value="DHDPS-like"/>
    <property type="match status" value="1"/>
</dbReference>
<evidence type="ECO:0000313" key="6">
    <source>
        <dbReference type="EMBL" id="MBR7838109.1"/>
    </source>
</evidence>
<comment type="caution">
    <text evidence="6">The sequence shown here is derived from an EMBL/GenBank/DDBJ whole genome shotgun (WGS) entry which is preliminary data.</text>
</comment>
<name>A0A941IS53_9ACTN</name>
<proteinExistence type="inferred from homology"/>
<dbReference type="PIRSF" id="PIRSF001365">
    <property type="entry name" value="DHDPS"/>
    <property type="match status" value="1"/>
</dbReference>
<feature type="active site" description="Schiff-base intermediate with substrate" evidence="3">
    <location>
        <position position="185"/>
    </location>
</feature>
<dbReference type="GO" id="GO:0008840">
    <property type="term" value="F:4-hydroxy-tetrahydrodipicolinate synthase activity"/>
    <property type="evidence" value="ECO:0007669"/>
    <property type="project" value="TreeGrafter"/>
</dbReference>
<gene>
    <name evidence="6" type="ORF">KDL01_32855</name>
</gene>
<feature type="active site" description="Proton donor/acceptor" evidence="3">
    <location>
        <position position="160"/>
    </location>
</feature>
<dbReference type="PANTHER" id="PTHR12128:SF19">
    <property type="entry name" value="5-DEHYDRO-4-DEOXYGLUCARATE DEHYDRATASE 2-RELATED"/>
    <property type="match status" value="1"/>
</dbReference>
<dbReference type="Gene3D" id="3.20.20.70">
    <property type="entry name" value="Aldolase class I"/>
    <property type="match status" value="1"/>
</dbReference>
<evidence type="ECO:0000256" key="2">
    <source>
        <dbReference type="PIRNR" id="PIRNR001365"/>
    </source>
</evidence>
<dbReference type="InterPro" id="IPR002220">
    <property type="entry name" value="DapA-like"/>
</dbReference>
<comment type="similarity">
    <text evidence="2">Belongs to the DapA family.</text>
</comment>
<dbReference type="InterPro" id="IPR013785">
    <property type="entry name" value="Aldolase_TIM"/>
</dbReference>
<dbReference type="SMART" id="SM01130">
    <property type="entry name" value="DHDPS"/>
    <property type="match status" value="1"/>
</dbReference>
<dbReference type="EMBL" id="JAGSOG010000257">
    <property type="protein sequence ID" value="MBR7838109.1"/>
    <property type="molecule type" value="Genomic_DNA"/>
</dbReference>
<dbReference type="Proteomes" id="UP000675781">
    <property type="component" value="Unassembled WGS sequence"/>
</dbReference>
<dbReference type="RefSeq" id="WP_212532570.1">
    <property type="nucleotide sequence ID" value="NZ_JAGSOG010000257.1"/>
</dbReference>
<keyword evidence="7" id="KW-1185">Reference proteome</keyword>
<protein>
    <submittedName>
        <fullName evidence="6">Dihydrodipicolinate synthase family protein</fullName>
    </submittedName>
</protein>
<sequence length="323" mass="34097">MQSDDGTAVAPTPIRPSGQADQAALRTALRGVVAIPVTPFDAEGGVDWGRHGALLARLVAAGVRAVTPNGNTGEFYTLEPAEARRAVENTVKEVGGQAAIIVGVGLNTTGAIEAARHARDAGAQMVMVHQPVHPYISGEGWTEYHRAIAEAVPELGVVLYVRDPRITGVQIGRLGELCPNVVGVKYSVPDPVRFAAVAMDAGAERFEWVAGLAELSAPGYFAVGATGFTSGLVNVLPAASLEFYARLAAGEYAAAMEIWALIRPFEELRAADASADNVSVVKEALAQLGLCRADVRPPSRTLPRPVRDHIEAILASWGERWPI</sequence>
<evidence type="ECO:0000256" key="3">
    <source>
        <dbReference type="PIRSR" id="PIRSR001365-1"/>
    </source>
</evidence>
<feature type="binding site" evidence="4">
    <location>
        <position position="72"/>
    </location>
    <ligand>
        <name>pyruvate</name>
        <dbReference type="ChEBI" id="CHEBI:15361"/>
    </ligand>
</feature>
<evidence type="ECO:0000256" key="5">
    <source>
        <dbReference type="SAM" id="MobiDB-lite"/>
    </source>
</evidence>
<reference evidence="6" key="1">
    <citation type="submission" date="2021-04" db="EMBL/GenBank/DDBJ databases">
        <title>Genome based classification of Actinospica acidithermotolerans sp. nov., an actinobacterium isolated from an Indonesian hot spring.</title>
        <authorList>
            <person name="Kusuma A.B."/>
            <person name="Putra K.E."/>
            <person name="Nafisah S."/>
            <person name="Loh J."/>
            <person name="Nouioui I."/>
            <person name="Goodfellow M."/>
        </authorList>
    </citation>
    <scope>NUCLEOTIDE SEQUENCE</scope>
    <source>
        <strain evidence="6">CSCA 57</strain>
    </source>
</reference>
<organism evidence="6 7">
    <name type="scientific">Actinospica durhamensis</name>
    <dbReference type="NCBI Taxonomy" id="1508375"/>
    <lineage>
        <taxon>Bacteria</taxon>
        <taxon>Bacillati</taxon>
        <taxon>Actinomycetota</taxon>
        <taxon>Actinomycetes</taxon>
        <taxon>Catenulisporales</taxon>
        <taxon>Actinospicaceae</taxon>
        <taxon>Actinospica</taxon>
    </lineage>
</organism>
<evidence type="ECO:0000313" key="7">
    <source>
        <dbReference type="Proteomes" id="UP000675781"/>
    </source>
</evidence>
<dbReference type="SUPFAM" id="SSF51569">
    <property type="entry name" value="Aldolase"/>
    <property type="match status" value="1"/>
</dbReference>
<evidence type="ECO:0000256" key="1">
    <source>
        <dbReference type="ARBA" id="ARBA00023239"/>
    </source>
</evidence>
<accession>A0A941IS53</accession>
<dbReference type="AlphaFoldDB" id="A0A941IS53"/>
<keyword evidence="1 2" id="KW-0456">Lyase</keyword>
<feature type="region of interest" description="Disordered" evidence="5">
    <location>
        <begin position="1"/>
        <end position="20"/>
    </location>
</feature>